<dbReference type="InterPro" id="IPR006913">
    <property type="entry name" value="CENP-V/GFA"/>
</dbReference>
<gene>
    <name evidence="6" type="ORF">LPB19_05510</name>
</gene>
<evidence type="ECO:0000313" key="6">
    <source>
        <dbReference type="EMBL" id="QSP96474.1"/>
    </source>
</evidence>
<dbReference type="SUPFAM" id="SSF51316">
    <property type="entry name" value="Mss4-like"/>
    <property type="match status" value="1"/>
</dbReference>
<sequence length="144" mass="15985">MMASSTYRGQCFCGAVKFEVTGAPKEMGYCHCESCRSWSASPLNGFTLWDTKDIAITGGEDQVGEYRKTENSHRRFCRNCGGHLMTYHPEMGLIDVFSAMLPELVFKPELHVHYGEKVLSVLDELPKFADLPAELGGSGVQLTE</sequence>
<dbReference type="InterPro" id="IPR011057">
    <property type="entry name" value="Mss4-like_sf"/>
</dbReference>
<evidence type="ECO:0000313" key="7">
    <source>
        <dbReference type="Proteomes" id="UP000663555"/>
    </source>
</evidence>
<dbReference type="Pfam" id="PF04828">
    <property type="entry name" value="GFA"/>
    <property type="match status" value="1"/>
</dbReference>
<name>A0ABX7MVX7_9GAMM</name>
<evidence type="ECO:0000256" key="3">
    <source>
        <dbReference type="ARBA" id="ARBA00022833"/>
    </source>
</evidence>
<evidence type="ECO:0000256" key="4">
    <source>
        <dbReference type="ARBA" id="ARBA00023239"/>
    </source>
</evidence>
<proteinExistence type="inferred from homology"/>
<organism evidence="6 7">
    <name type="scientific">Marinobacter salinisoli</name>
    <dbReference type="NCBI Taxonomy" id="2769486"/>
    <lineage>
        <taxon>Bacteria</taxon>
        <taxon>Pseudomonadati</taxon>
        <taxon>Pseudomonadota</taxon>
        <taxon>Gammaproteobacteria</taxon>
        <taxon>Pseudomonadales</taxon>
        <taxon>Marinobacteraceae</taxon>
        <taxon>Marinobacter</taxon>
    </lineage>
</organism>
<evidence type="ECO:0000256" key="1">
    <source>
        <dbReference type="ARBA" id="ARBA00005495"/>
    </source>
</evidence>
<keyword evidence="3" id="KW-0862">Zinc</keyword>
<dbReference type="Gene3D" id="3.90.1590.10">
    <property type="entry name" value="glutathione-dependent formaldehyde- activating enzyme (gfa)"/>
    <property type="match status" value="1"/>
</dbReference>
<dbReference type="PROSITE" id="PS51891">
    <property type="entry name" value="CENP_V_GFA"/>
    <property type="match status" value="1"/>
</dbReference>
<dbReference type="Proteomes" id="UP000663555">
    <property type="component" value="Chromosome"/>
</dbReference>
<accession>A0ABX7MVX7</accession>
<evidence type="ECO:0000259" key="5">
    <source>
        <dbReference type="PROSITE" id="PS51891"/>
    </source>
</evidence>
<keyword evidence="2" id="KW-0479">Metal-binding</keyword>
<comment type="similarity">
    <text evidence="1">Belongs to the Gfa family.</text>
</comment>
<protein>
    <submittedName>
        <fullName evidence="6">GFA family protein</fullName>
    </submittedName>
</protein>
<reference evidence="6 7" key="1">
    <citation type="submission" date="2021-03" db="EMBL/GenBank/DDBJ databases">
        <title>Genome sequencing of Marinobacter sp. LPB0319.</title>
        <authorList>
            <person name="Kim J."/>
        </authorList>
    </citation>
    <scope>NUCLEOTIDE SEQUENCE [LARGE SCALE GENOMIC DNA]</scope>
    <source>
        <strain evidence="6 7">LPB0319</strain>
    </source>
</reference>
<dbReference type="PANTHER" id="PTHR33337:SF40">
    <property type="entry name" value="CENP-V_GFA DOMAIN-CONTAINING PROTEIN-RELATED"/>
    <property type="match status" value="1"/>
</dbReference>
<evidence type="ECO:0000256" key="2">
    <source>
        <dbReference type="ARBA" id="ARBA00022723"/>
    </source>
</evidence>
<keyword evidence="7" id="KW-1185">Reference proteome</keyword>
<feature type="domain" description="CENP-V/GFA" evidence="5">
    <location>
        <begin position="7"/>
        <end position="134"/>
    </location>
</feature>
<dbReference type="PANTHER" id="PTHR33337">
    <property type="entry name" value="GFA DOMAIN-CONTAINING PROTEIN"/>
    <property type="match status" value="1"/>
</dbReference>
<keyword evidence="4" id="KW-0456">Lyase</keyword>
<dbReference type="EMBL" id="CP071247">
    <property type="protein sequence ID" value="QSP96474.1"/>
    <property type="molecule type" value="Genomic_DNA"/>
</dbReference>